<dbReference type="STRING" id="995062.SAMN04489718_2608"/>
<dbReference type="Gene3D" id="1.10.510.40">
    <property type="match status" value="1"/>
</dbReference>
<evidence type="ECO:0000259" key="4">
    <source>
        <dbReference type="Pfam" id="PF04183"/>
    </source>
</evidence>
<dbReference type="RefSeq" id="WP_245695795.1">
    <property type="nucleotide sequence ID" value="NZ_FNKO01000002.1"/>
</dbReference>
<dbReference type="Proteomes" id="UP000199301">
    <property type="component" value="Unassembled WGS sequence"/>
</dbReference>
<sequence>MSGPSAVRAGSGTLSSREAAVLAELRRRDAELAHRWSRALPTARAETARGFLAALLREDAPGVRGRVTTFRWPPRPGEAHDLPEELLGRFADGAGTLAIVRLSGGRSVAALREEGPGFGLGRVSVPVLVGRDGEFDSLERAERLIEVLREADPSAGWDRMREELADSACNLALSRVLVQRRRRALPRAAHSGGANPPGAQAAGRPGSDVALDLDMLTGEGHSTHPCGKVRRGFSVADSLAYTPEGGAHVEIELVALGRKLACSTGDARRRSVGELLGEHFPRLLACAVRELHELGRTPEEYVLVPVHPWQRRNVLAREYAGELAAGELVPLAGPRLPCRPTLSVRTLVTALPGRHGRRLTIKTSLDVLLTSTRRTISPETTRDAPGTSALLRELLDGDPVSAGRVGTISDLAGIAFAPPEGTASGPARLRGLSALLREDPADQLGAAEHLVPVSALRALSPAAEGTLLAELVDELAARTGTSALAAGERFLRSYGELLFSATLPLLSRHGVALEAHMQNTLLVVRGGEPVRLLLRDFAGMRVHRDRTRAAGWDSAARHARATVVEHVEQLHAKLGHSALQVNLAEVVRSLGEAPGIARSRSWEVVRSVLVETAERVAATGGGEHARSDLAALLAPTLPQKALATMRLLSTAEDVHRGQPNPLHRTGT</sequence>
<dbReference type="PANTHER" id="PTHR34384:SF5">
    <property type="entry name" value="L-2,3-DIAMINOPROPANOATE--CITRATE LIGASE"/>
    <property type="match status" value="1"/>
</dbReference>
<feature type="compositionally biased region" description="Low complexity" evidence="3">
    <location>
        <begin position="192"/>
        <end position="206"/>
    </location>
</feature>
<dbReference type="InterPro" id="IPR037455">
    <property type="entry name" value="LucA/IucC-like"/>
</dbReference>
<protein>
    <submittedName>
        <fullName evidence="6">Siderophore synthetase component</fullName>
    </submittedName>
</protein>
<dbReference type="GO" id="GO:0019290">
    <property type="term" value="P:siderophore biosynthetic process"/>
    <property type="evidence" value="ECO:0007669"/>
    <property type="project" value="InterPro"/>
</dbReference>
<dbReference type="Pfam" id="PF04183">
    <property type="entry name" value="IucA_IucC"/>
    <property type="match status" value="1"/>
</dbReference>
<evidence type="ECO:0000256" key="3">
    <source>
        <dbReference type="SAM" id="MobiDB-lite"/>
    </source>
</evidence>
<comment type="similarity">
    <text evidence="2">Belongs to the IucA/IucC family.</text>
</comment>
<evidence type="ECO:0000313" key="7">
    <source>
        <dbReference type="Proteomes" id="UP000199301"/>
    </source>
</evidence>
<evidence type="ECO:0000256" key="2">
    <source>
        <dbReference type="ARBA" id="ARBA00007832"/>
    </source>
</evidence>
<gene>
    <name evidence="6" type="ORF">SAMN04489718_2608</name>
</gene>
<dbReference type="Pfam" id="PF06276">
    <property type="entry name" value="FhuF"/>
    <property type="match status" value="1"/>
</dbReference>
<feature type="domain" description="Aerobactin siderophore biosynthesis IucA/IucC-like C-terminal" evidence="5">
    <location>
        <begin position="489"/>
        <end position="652"/>
    </location>
</feature>
<dbReference type="AlphaFoldDB" id="A0A1H1EN25"/>
<dbReference type="EMBL" id="FNKO01000002">
    <property type="protein sequence ID" value="SDQ89980.1"/>
    <property type="molecule type" value="Genomic_DNA"/>
</dbReference>
<comment type="pathway">
    <text evidence="1">Siderophore biosynthesis.</text>
</comment>
<dbReference type="PANTHER" id="PTHR34384">
    <property type="entry name" value="L-2,3-DIAMINOPROPANOATE--CITRATE LIGASE"/>
    <property type="match status" value="1"/>
</dbReference>
<evidence type="ECO:0000259" key="5">
    <source>
        <dbReference type="Pfam" id="PF06276"/>
    </source>
</evidence>
<evidence type="ECO:0000256" key="1">
    <source>
        <dbReference type="ARBA" id="ARBA00004924"/>
    </source>
</evidence>
<accession>A0A1H1EN25</accession>
<keyword evidence="7" id="KW-1185">Reference proteome</keyword>
<organism evidence="6 7">
    <name type="scientific">Actinopolyspora saharensis</name>
    <dbReference type="NCBI Taxonomy" id="995062"/>
    <lineage>
        <taxon>Bacteria</taxon>
        <taxon>Bacillati</taxon>
        <taxon>Actinomycetota</taxon>
        <taxon>Actinomycetes</taxon>
        <taxon>Actinopolysporales</taxon>
        <taxon>Actinopolysporaceae</taxon>
        <taxon>Actinopolyspora</taxon>
    </lineage>
</organism>
<name>A0A1H1EN25_9ACTN</name>
<dbReference type="InterPro" id="IPR007310">
    <property type="entry name" value="Aerobactin_biosyn_IucA/IucC_N"/>
</dbReference>
<evidence type="ECO:0000313" key="6">
    <source>
        <dbReference type="EMBL" id="SDQ89980.1"/>
    </source>
</evidence>
<feature type="domain" description="Aerobactin siderophore biosynthesis IucA/IucC N-terminal" evidence="4">
    <location>
        <begin position="212"/>
        <end position="457"/>
    </location>
</feature>
<reference evidence="7" key="1">
    <citation type="submission" date="2016-10" db="EMBL/GenBank/DDBJ databases">
        <authorList>
            <person name="Varghese N."/>
            <person name="Submissions S."/>
        </authorList>
    </citation>
    <scope>NUCLEOTIDE SEQUENCE [LARGE SCALE GENOMIC DNA]</scope>
    <source>
        <strain evidence="7">DSM 45459</strain>
    </source>
</reference>
<feature type="region of interest" description="Disordered" evidence="3">
    <location>
        <begin position="187"/>
        <end position="206"/>
    </location>
</feature>
<dbReference type="GO" id="GO:0016881">
    <property type="term" value="F:acid-amino acid ligase activity"/>
    <property type="evidence" value="ECO:0007669"/>
    <property type="project" value="UniProtKB-ARBA"/>
</dbReference>
<proteinExistence type="inferred from homology"/>
<dbReference type="InterPro" id="IPR022770">
    <property type="entry name" value="IucA/IucC-like_C"/>
</dbReference>